<dbReference type="RefSeq" id="WP_016550299.1">
    <property type="nucleotide sequence ID" value="NZ_AKWZ02000010.1"/>
</dbReference>
<name>S3UX29_9LEPT</name>
<evidence type="ECO:0000259" key="7">
    <source>
        <dbReference type="Pfam" id="PF08543"/>
    </source>
</evidence>
<dbReference type="OrthoDB" id="9810880at2"/>
<dbReference type="InterPro" id="IPR013749">
    <property type="entry name" value="PM/HMP-P_kinase-1"/>
</dbReference>
<dbReference type="EMBL" id="AKWZ02000010">
    <property type="protein sequence ID" value="EPG73828.1"/>
    <property type="molecule type" value="Genomic_DNA"/>
</dbReference>
<organism evidence="8 9">
    <name type="scientific">Leptospira fainei serovar Hurstbridge str. BUT 6</name>
    <dbReference type="NCBI Taxonomy" id="1193011"/>
    <lineage>
        <taxon>Bacteria</taxon>
        <taxon>Pseudomonadati</taxon>
        <taxon>Spirochaetota</taxon>
        <taxon>Spirochaetia</taxon>
        <taxon>Leptospirales</taxon>
        <taxon>Leptospiraceae</taxon>
        <taxon>Leptospira</taxon>
    </lineage>
</organism>
<evidence type="ECO:0000313" key="8">
    <source>
        <dbReference type="EMBL" id="EPG73828.1"/>
    </source>
</evidence>
<gene>
    <name evidence="8" type="primary">thiD</name>
    <name evidence="8" type="ORF">LEP1GSC058_3446</name>
</gene>
<keyword evidence="3 8" id="KW-0808">Transferase</keyword>
<dbReference type="Proteomes" id="UP000014540">
    <property type="component" value="Unassembled WGS sequence"/>
</dbReference>
<dbReference type="InterPro" id="IPR004399">
    <property type="entry name" value="HMP/HMP-P_kinase_dom"/>
</dbReference>
<keyword evidence="4" id="KW-0547">Nucleotide-binding</keyword>
<dbReference type="Pfam" id="PF08543">
    <property type="entry name" value="Phos_pyr_kin"/>
    <property type="match status" value="1"/>
</dbReference>
<proteinExistence type="predicted"/>
<feature type="domain" description="Pyridoxamine kinase/Phosphomethylpyrimidine kinase" evidence="7">
    <location>
        <begin position="15"/>
        <end position="261"/>
    </location>
</feature>
<comment type="pathway">
    <text evidence="1">Cofactor biosynthesis; thiamine diphosphate biosynthesis.</text>
</comment>
<dbReference type="GO" id="GO:0005829">
    <property type="term" value="C:cytosol"/>
    <property type="evidence" value="ECO:0007669"/>
    <property type="project" value="TreeGrafter"/>
</dbReference>
<dbReference type="STRING" id="1193011.LEP1GSC058_3446"/>
<dbReference type="GO" id="GO:0005524">
    <property type="term" value="F:ATP binding"/>
    <property type="evidence" value="ECO:0007669"/>
    <property type="project" value="UniProtKB-KW"/>
</dbReference>
<dbReference type="GO" id="GO:0009228">
    <property type="term" value="P:thiamine biosynthetic process"/>
    <property type="evidence" value="ECO:0007669"/>
    <property type="project" value="InterPro"/>
</dbReference>
<dbReference type="AlphaFoldDB" id="S3UX29"/>
<evidence type="ECO:0000256" key="5">
    <source>
        <dbReference type="ARBA" id="ARBA00022777"/>
    </source>
</evidence>
<evidence type="ECO:0000256" key="3">
    <source>
        <dbReference type="ARBA" id="ARBA00022679"/>
    </source>
</evidence>
<dbReference type="NCBIfam" id="TIGR00097">
    <property type="entry name" value="HMP-P_kinase"/>
    <property type="match status" value="1"/>
</dbReference>
<dbReference type="GO" id="GO:0008902">
    <property type="term" value="F:hydroxymethylpyrimidine kinase activity"/>
    <property type="evidence" value="ECO:0007669"/>
    <property type="project" value="UniProtKB-EC"/>
</dbReference>
<dbReference type="GO" id="GO:0008972">
    <property type="term" value="F:phosphomethylpyrimidine kinase activity"/>
    <property type="evidence" value="ECO:0007669"/>
    <property type="project" value="InterPro"/>
</dbReference>
<comment type="caution">
    <text evidence="8">The sequence shown here is derived from an EMBL/GenBank/DDBJ whole genome shotgun (WGS) entry which is preliminary data.</text>
</comment>
<sequence>MTPDKPVIVTIAGSDSGGGAGIQADLKTINAIGNFGASALTCLSAQNPDGISGILELDPDFLEKQVRAIFSYFPVAAVKTGMLFSKPLISRLSTLIHEFKASGHAFRLVVDPVMVATSGVKLLQDSAIESLILELIPMADLITPNLDEAHLLGTDIVSSISEMDPAAKFLSQKYGISVLLKGGHLKNVSEAIDVLALPDGNTTVYSKPFVPNFYPHGTGCTYSSAIASYWAKGHSLPESISLAKEFLHAAIEQAYSIGKSKTLNHNPKIF</sequence>
<keyword evidence="6" id="KW-0067">ATP-binding</keyword>
<evidence type="ECO:0000256" key="2">
    <source>
        <dbReference type="ARBA" id="ARBA00012135"/>
    </source>
</evidence>
<evidence type="ECO:0000256" key="6">
    <source>
        <dbReference type="ARBA" id="ARBA00022840"/>
    </source>
</evidence>
<evidence type="ECO:0000256" key="1">
    <source>
        <dbReference type="ARBA" id="ARBA00004948"/>
    </source>
</evidence>
<evidence type="ECO:0000313" key="9">
    <source>
        <dbReference type="Proteomes" id="UP000014540"/>
    </source>
</evidence>
<dbReference type="CDD" id="cd01169">
    <property type="entry name" value="HMPP_kinase"/>
    <property type="match status" value="1"/>
</dbReference>
<dbReference type="SUPFAM" id="SSF53613">
    <property type="entry name" value="Ribokinase-like"/>
    <property type="match status" value="1"/>
</dbReference>
<dbReference type="FunFam" id="3.40.1190.20:FF:000003">
    <property type="entry name" value="Phosphomethylpyrimidine kinase ThiD"/>
    <property type="match status" value="1"/>
</dbReference>
<protein>
    <recommendedName>
        <fullName evidence="2">hydroxymethylpyrimidine kinase</fullName>
        <ecNumber evidence="2">2.7.1.49</ecNumber>
    </recommendedName>
</protein>
<dbReference type="InterPro" id="IPR029056">
    <property type="entry name" value="Ribokinase-like"/>
</dbReference>
<accession>S3UX29</accession>
<dbReference type="EC" id="2.7.1.49" evidence="2"/>
<keyword evidence="5 8" id="KW-0418">Kinase</keyword>
<reference evidence="8" key="1">
    <citation type="submission" date="2013-04" db="EMBL/GenBank/DDBJ databases">
        <authorList>
            <person name="Harkins D.M."/>
            <person name="Durkin A.S."/>
            <person name="Selengut J.D."/>
            <person name="Sanka R."/>
            <person name="DePew J."/>
            <person name="Purushe J."/>
            <person name="Ahmed A."/>
            <person name="van der Linden H."/>
            <person name="Goris M.G.A."/>
            <person name="Hartskeerl R.A."/>
            <person name="Vinetz J.M."/>
            <person name="Sutton G.G."/>
            <person name="Nelson W.C."/>
            <person name="Fouts D.E."/>
        </authorList>
    </citation>
    <scope>NUCLEOTIDE SEQUENCE [LARGE SCALE GENOMIC DNA]</scope>
    <source>
        <strain evidence="8">BUT 6</strain>
    </source>
</reference>
<dbReference type="PANTHER" id="PTHR20858:SF17">
    <property type="entry name" value="HYDROXYMETHYLPYRIMIDINE_PHOSPHOMETHYLPYRIMIDINE KINASE THI20-RELATED"/>
    <property type="match status" value="1"/>
</dbReference>
<dbReference type="PANTHER" id="PTHR20858">
    <property type="entry name" value="PHOSPHOMETHYLPYRIMIDINE KINASE"/>
    <property type="match status" value="1"/>
</dbReference>
<keyword evidence="9" id="KW-1185">Reference proteome</keyword>
<evidence type="ECO:0000256" key="4">
    <source>
        <dbReference type="ARBA" id="ARBA00022741"/>
    </source>
</evidence>
<dbReference type="Gene3D" id="3.40.1190.20">
    <property type="match status" value="1"/>
</dbReference>